<feature type="transmembrane region" description="Helical" evidence="7">
    <location>
        <begin position="93"/>
        <end position="114"/>
    </location>
</feature>
<proteinExistence type="inferred from homology"/>
<feature type="transmembrane region" description="Helical" evidence="7">
    <location>
        <begin position="31"/>
        <end position="51"/>
    </location>
</feature>
<evidence type="ECO:0000256" key="1">
    <source>
        <dbReference type="ARBA" id="ARBA00004651"/>
    </source>
</evidence>
<dbReference type="Gene3D" id="1.10.3720.10">
    <property type="entry name" value="MetI-like"/>
    <property type="match status" value="1"/>
</dbReference>
<evidence type="ECO:0000256" key="5">
    <source>
        <dbReference type="ARBA" id="ARBA00022989"/>
    </source>
</evidence>
<evidence type="ECO:0000313" key="9">
    <source>
        <dbReference type="EMBL" id="CAH1216926.1"/>
    </source>
</evidence>
<dbReference type="PANTHER" id="PTHR30193:SF37">
    <property type="entry name" value="INNER MEMBRANE ABC TRANSPORTER PERMEASE PROTEIN YCJO"/>
    <property type="match status" value="1"/>
</dbReference>
<gene>
    <name evidence="9" type="primary">lacF_11</name>
    <name evidence="9" type="ORF">PAECIP111891_04510</name>
</gene>
<keyword evidence="2 7" id="KW-0813">Transport</keyword>
<dbReference type="InterPro" id="IPR051393">
    <property type="entry name" value="ABC_transporter_permease"/>
</dbReference>
<keyword evidence="4 7" id="KW-0812">Transmembrane</keyword>
<protein>
    <submittedName>
        <fullName evidence="9">Lactose transport system permease protein LacF</fullName>
    </submittedName>
</protein>
<dbReference type="RefSeq" id="WP_236290680.1">
    <property type="nucleotide sequence ID" value="NZ_CAKMMW010000015.1"/>
</dbReference>
<evidence type="ECO:0000256" key="3">
    <source>
        <dbReference type="ARBA" id="ARBA00022475"/>
    </source>
</evidence>
<dbReference type="EMBL" id="CAKMMW010000015">
    <property type="protein sequence ID" value="CAH1216926.1"/>
    <property type="molecule type" value="Genomic_DNA"/>
</dbReference>
<dbReference type="SUPFAM" id="SSF160964">
    <property type="entry name" value="MalF N-terminal region-like"/>
    <property type="match status" value="1"/>
</dbReference>
<feature type="transmembrane region" description="Helical" evidence="7">
    <location>
        <begin position="280"/>
        <end position="300"/>
    </location>
</feature>
<feature type="domain" description="ABC transmembrane type-1" evidence="8">
    <location>
        <begin position="89"/>
        <end position="301"/>
    </location>
</feature>
<reference evidence="9" key="1">
    <citation type="submission" date="2022-01" db="EMBL/GenBank/DDBJ databases">
        <authorList>
            <person name="Criscuolo A."/>
        </authorList>
    </citation>
    <scope>NUCLEOTIDE SEQUENCE</scope>
    <source>
        <strain evidence="9">CIP111891</strain>
    </source>
</reference>
<evidence type="ECO:0000256" key="2">
    <source>
        <dbReference type="ARBA" id="ARBA00022448"/>
    </source>
</evidence>
<accession>A0ABN8GXL8</accession>
<keyword evidence="6 7" id="KW-0472">Membrane</keyword>
<keyword evidence="10" id="KW-1185">Reference proteome</keyword>
<dbReference type="Proteomes" id="UP000838821">
    <property type="component" value="Unassembled WGS sequence"/>
</dbReference>
<dbReference type="Gene3D" id="1.20.58.370">
    <property type="entry name" value="MalF N-terminal region-like"/>
    <property type="match status" value="1"/>
</dbReference>
<dbReference type="PANTHER" id="PTHR30193">
    <property type="entry name" value="ABC TRANSPORTER PERMEASE PROTEIN"/>
    <property type="match status" value="1"/>
</dbReference>
<feature type="transmembrane region" description="Helical" evidence="7">
    <location>
        <begin position="126"/>
        <end position="147"/>
    </location>
</feature>
<evidence type="ECO:0000313" key="10">
    <source>
        <dbReference type="Proteomes" id="UP000838821"/>
    </source>
</evidence>
<evidence type="ECO:0000256" key="7">
    <source>
        <dbReference type="RuleBase" id="RU363032"/>
    </source>
</evidence>
<dbReference type="PROSITE" id="PS50928">
    <property type="entry name" value="ABC_TM1"/>
    <property type="match status" value="1"/>
</dbReference>
<evidence type="ECO:0000256" key="6">
    <source>
        <dbReference type="ARBA" id="ARBA00023136"/>
    </source>
</evidence>
<dbReference type="SUPFAM" id="SSF161098">
    <property type="entry name" value="MetI-like"/>
    <property type="match status" value="1"/>
</dbReference>
<organism evidence="9 10">
    <name type="scientific">Paenibacillus allorhizoplanae</name>
    <dbReference type="NCBI Taxonomy" id="2905648"/>
    <lineage>
        <taxon>Bacteria</taxon>
        <taxon>Bacillati</taxon>
        <taxon>Bacillota</taxon>
        <taxon>Bacilli</taxon>
        <taxon>Bacillales</taxon>
        <taxon>Paenibacillaceae</taxon>
        <taxon>Paenibacillus</taxon>
    </lineage>
</organism>
<comment type="caution">
    <text evidence="9">The sequence shown here is derived from an EMBL/GenBank/DDBJ whole genome shotgun (WGS) entry which is preliminary data.</text>
</comment>
<dbReference type="InterPro" id="IPR035277">
    <property type="entry name" value="MalF_N"/>
</dbReference>
<feature type="transmembrane region" description="Helical" evidence="7">
    <location>
        <begin position="233"/>
        <end position="254"/>
    </location>
</feature>
<evidence type="ECO:0000259" key="8">
    <source>
        <dbReference type="PROSITE" id="PS50928"/>
    </source>
</evidence>
<dbReference type="InterPro" id="IPR035906">
    <property type="entry name" value="MetI-like_sf"/>
</dbReference>
<feature type="transmembrane region" description="Helical" evidence="7">
    <location>
        <begin position="179"/>
        <end position="199"/>
    </location>
</feature>
<dbReference type="InterPro" id="IPR000515">
    <property type="entry name" value="MetI-like"/>
</dbReference>
<dbReference type="Pfam" id="PF00528">
    <property type="entry name" value="BPD_transp_1"/>
    <property type="match status" value="1"/>
</dbReference>
<name>A0ABN8GXL8_9BACL</name>
<keyword evidence="5 7" id="KW-1133">Transmembrane helix</keyword>
<comment type="subcellular location">
    <subcellularLocation>
        <location evidence="1 7">Cell membrane</location>
        <topology evidence="1 7">Multi-pass membrane protein</topology>
    </subcellularLocation>
</comment>
<sequence>MATVETMKTVKSVSSSNKKSQSFRKHEQATAFWFIFPAIALLLVFVFYPMLQAFLISFKNYSLVGAGDVFVGMDNYVHLMKDRAFFNSLKHSFYFALIVIPIQTSIALGLALLIQKKTATAGLFRTLYFIPVIISTAVAATVFKLIYNKEFGLLNSVLKALHMPVTSFLSDPKTAMNGIIVLGIWKGAGFFMIIFLAGLNNISPDLYEAARVDGASRIGQFFKITLPLLNRTMSFVVIMTTIDAIKLSGLVFVLTNGGPNSSTETVVFYIYKQAFTQMRMGYATAAAFVLFAIVLTISLIQMKLFNKDTD</sequence>
<dbReference type="CDD" id="cd06261">
    <property type="entry name" value="TM_PBP2"/>
    <property type="match status" value="1"/>
</dbReference>
<evidence type="ECO:0000256" key="4">
    <source>
        <dbReference type="ARBA" id="ARBA00022692"/>
    </source>
</evidence>
<comment type="similarity">
    <text evidence="7">Belongs to the binding-protein-dependent transport system permease family.</text>
</comment>
<keyword evidence="3" id="KW-1003">Cell membrane</keyword>